<dbReference type="Pfam" id="PF18175">
    <property type="entry name" value="HU-CCDC81_bac_2"/>
    <property type="match status" value="1"/>
</dbReference>
<sequence length="312" mass="35173">MLNLEKHIKELLYKYDCVIVPNLGGFVANNINADFNEKTGVFTPPSREIGFNRNLSHNDGLLINHIALCEGMPYSEVQDRLLKHISILKYQLSRGEQLLIEGVGNLKYDHQGLPYFIPTNKDSFSTDCFGLSTFHFNTLEQEKEQNDRSRRLVRRTLESKSIRQIAASVALILGLVFISPEIEKAPQYGSFSDMIPTIETLENGNNTETQEASSNEITVSEETTEVKTAEPEPAPENKYFIIAGSFKDKNPASSFVRKLNNKGIETAQILSSTNGRYRVSLEGFINKQEATIALKNYRKTHGYSSAWLLTQN</sequence>
<dbReference type="AlphaFoldDB" id="A0AAE3SK02"/>
<protein>
    <submittedName>
        <fullName evidence="3">SPOR domain-containing protein</fullName>
    </submittedName>
</protein>
<evidence type="ECO:0000313" key="4">
    <source>
        <dbReference type="Proteomes" id="UP001207408"/>
    </source>
</evidence>
<dbReference type="RefSeq" id="WP_301199479.1">
    <property type="nucleotide sequence ID" value="NZ_JAPDPI010000019.1"/>
</dbReference>
<gene>
    <name evidence="3" type="ORF">OM074_10755</name>
</gene>
<dbReference type="Gene3D" id="3.30.70.1070">
    <property type="entry name" value="Sporulation related repeat"/>
    <property type="match status" value="1"/>
</dbReference>
<dbReference type="PROSITE" id="PS51724">
    <property type="entry name" value="SPOR"/>
    <property type="match status" value="1"/>
</dbReference>
<comment type="caution">
    <text evidence="3">The sequence shown here is derived from an EMBL/GenBank/DDBJ whole genome shotgun (WGS) entry which is preliminary data.</text>
</comment>
<dbReference type="GO" id="GO:0042834">
    <property type="term" value="F:peptidoglycan binding"/>
    <property type="evidence" value="ECO:0007669"/>
    <property type="project" value="InterPro"/>
</dbReference>
<keyword evidence="4" id="KW-1185">Reference proteome</keyword>
<accession>A0AAE3SK02</accession>
<name>A0AAE3SK02_9BACT</name>
<dbReference type="InterPro" id="IPR040495">
    <property type="entry name" value="HU-CCDC81_bac_1"/>
</dbReference>
<feature type="domain" description="SPOR" evidence="2">
    <location>
        <begin position="233"/>
        <end position="310"/>
    </location>
</feature>
<feature type="compositionally biased region" description="Polar residues" evidence="1">
    <location>
        <begin position="204"/>
        <end position="221"/>
    </location>
</feature>
<evidence type="ECO:0000313" key="3">
    <source>
        <dbReference type="EMBL" id="MCW3806107.1"/>
    </source>
</evidence>
<organism evidence="3 4">
    <name type="scientific">Plebeiibacterium marinum</name>
    <dbReference type="NCBI Taxonomy" id="2992111"/>
    <lineage>
        <taxon>Bacteria</taxon>
        <taxon>Pseudomonadati</taxon>
        <taxon>Bacteroidota</taxon>
        <taxon>Bacteroidia</taxon>
        <taxon>Marinilabiliales</taxon>
        <taxon>Marinilabiliaceae</taxon>
        <taxon>Plebeiibacterium</taxon>
    </lineage>
</organism>
<dbReference type="Proteomes" id="UP001207408">
    <property type="component" value="Unassembled WGS sequence"/>
</dbReference>
<dbReference type="Pfam" id="PF18174">
    <property type="entry name" value="HU-CCDC81_bac_1"/>
    <property type="match status" value="1"/>
</dbReference>
<dbReference type="SUPFAM" id="SSF110997">
    <property type="entry name" value="Sporulation related repeat"/>
    <property type="match status" value="1"/>
</dbReference>
<dbReference type="InterPro" id="IPR036680">
    <property type="entry name" value="SPOR-like_sf"/>
</dbReference>
<dbReference type="EMBL" id="JAPDPI010000019">
    <property type="protein sequence ID" value="MCW3806107.1"/>
    <property type="molecule type" value="Genomic_DNA"/>
</dbReference>
<dbReference type="Pfam" id="PF05036">
    <property type="entry name" value="SPOR"/>
    <property type="match status" value="1"/>
</dbReference>
<reference evidence="3" key="1">
    <citation type="submission" date="2022-10" db="EMBL/GenBank/DDBJ databases">
        <authorList>
            <person name="Yu W.X."/>
        </authorList>
    </citation>
    <scope>NUCLEOTIDE SEQUENCE</scope>
    <source>
        <strain evidence="3">D04</strain>
    </source>
</reference>
<evidence type="ECO:0000259" key="2">
    <source>
        <dbReference type="PROSITE" id="PS51724"/>
    </source>
</evidence>
<feature type="region of interest" description="Disordered" evidence="1">
    <location>
        <begin position="204"/>
        <end position="234"/>
    </location>
</feature>
<evidence type="ECO:0000256" key="1">
    <source>
        <dbReference type="SAM" id="MobiDB-lite"/>
    </source>
</evidence>
<dbReference type="InterPro" id="IPR041268">
    <property type="entry name" value="HU-CCDC81_bac_2"/>
</dbReference>
<dbReference type="InterPro" id="IPR007730">
    <property type="entry name" value="SPOR-like_dom"/>
</dbReference>
<proteinExistence type="predicted"/>